<evidence type="ECO:0000256" key="4">
    <source>
        <dbReference type="ARBA" id="ARBA00023157"/>
    </source>
</evidence>
<evidence type="ECO:0000256" key="1">
    <source>
        <dbReference type="ARBA" id="ARBA00005791"/>
    </source>
</evidence>
<keyword evidence="6" id="KW-0812">Transmembrane</keyword>
<evidence type="ECO:0000256" key="3">
    <source>
        <dbReference type="ARBA" id="ARBA00023002"/>
    </source>
</evidence>
<evidence type="ECO:0000313" key="9">
    <source>
        <dbReference type="Proteomes" id="UP000034521"/>
    </source>
</evidence>
<dbReference type="Pfam" id="PF13462">
    <property type="entry name" value="Thioredoxin_4"/>
    <property type="match status" value="1"/>
</dbReference>
<dbReference type="PANTHER" id="PTHR13887:SF14">
    <property type="entry name" value="DISULFIDE BOND FORMATION PROTEIN D"/>
    <property type="match status" value="1"/>
</dbReference>
<dbReference type="InterPro" id="IPR012336">
    <property type="entry name" value="Thioredoxin-like_fold"/>
</dbReference>
<keyword evidence="2" id="KW-0732">Signal</keyword>
<keyword evidence="4" id="KW-1015">Disulfide bond</keyword>
<evidence type="ECO:0000256" key="6">
    <source>
        <dbReference type="SAM" id="Phobius"/>
    </source>
</evidence>
<gene>
    <name evidence="8" type="ORF">UW52_C0054G0008</name>
</gene>
<sequence length="206" mass="22779">MKLTSESKFFLGIIVGTILIVVIAVILLSRPQKPIEKDRLITPATYTSGNKNANVWLVEFSDFECPACKLFAKTIETLINDNKDALLFAHRHYPLPQHLFSVKAAVSAEAAGKQGKFWEMWKELYAAQTLSESSVSAIVKTLGLDEKKFASDSADPSLQALVEQDKQFGVSLGINATPTFFLNGVKLDIGKPDDLKRKVEEALHKN</sequence>
<feature type="domain" description="Thioredoxin" evidence="7">
    <location>
        <begin position="29"/>
        <end position="204"/>
    </location>
</feature>
<dbReference type="AlphaFoldDB" id="A0A0G1LG12"/>
<comment type="similarity">
    <text evidence="1">Belongs to the thioredoxin family. DsbA subfamily.</text>
</comment>
<dbReference type="Proteomes" id="UP000034521">
    <property type="component" value="Unassembled WGS sequence"/>
</dbReference>
<proteinExistence type="inferred from homology"/>
<keyword evidence="5" id="KW-0676">Redox-active center</keyword>
<evidence type="ECO:0000256" key="5">
    <source>
        <dbReference type="ARBA" id="ARBA00023284"/>
    </source>
</evidence>
<dbReference type="GO" id="GO:0016491">
    <property type="term" value="F:oxidoreductase activity"/>
    <property type="evidence" value="ECO:0007669"/>
    <property type="project" value="UniProtKB-KW"/>
</dbReference>
<accession>A0A0G1LG12</accession>
<dbReference type="InterPro" id="IPR036249">
    <property type="entry name" value="Thioredoxin-like_sf"/>
</dbReference>
<evidence type="ECO:0000259" key="7">
    <source>
        <dbReference type="PROSITE" id="PS51352"/>
    </source>
</evidence>
<evidence type="ECO:0000313" key="8">
    <source>
        <dbReference type="EMBL" id="KKT58969.1"/>
    </source>
</evidence>
<organism evidence="8 9">
    <name type="scientific">Candidatus Gottesmanbacteria bacterium GW2011_GWA1_44_24b</name>
    <dbReference type="NCBI Taxonomy" id="1618437"/>
    <lineage>
        <taxon>Bacteria</taxon>
        <taxon>Candidatus Gottesmaniibacteriota</taxon>
    </lineage>
</organism>
<comment type="caution">
    <text evidence="8">The sequence shown here is derived from an EMBL/GenBank/DDBJ whole genome shotgun (WGS) entry which is preliminary data.</text>
</comment>
<dbReference type="SUPFAM" id="SSF52833">
    <property type="entry name" value="Thioredoxin-like"/>
    <property type="match status" value="1"/>
</dbReference>
<dbReference type="PANTHER" id="PTHR13887">
    <property type="entry name" value="GLUTATHIONE S-TRANSFERASE KAPPA"/>
    <property type="match status" value="1"/>
</dbReference>
<keyword evidence="6" id="KW-1133">Transmembrane helix</keyword>
<reference evidence="8 9" key="1">
    <citation type="journal article" date="2015" name="Nature">
        <title>rRNA introns, odd ribosomes, and small enigmatic genomes across a large radiation of phyla.</title>
        <authorList>
            <person name="Brown C.T."/>
            <person name="Hug L.A."/>
            <person name="Thomas B.C."/>
            <person name="Sharon I."/>
            <person name="Castelle C.J."/>
            <person name="Singh A."/>
            <person name="Wilkins M.J."/>
            <person name="Williams K.H."/>
            <person name="Banfield J.F."/>
        </authorList>
    </citation>
    <scope>NUCLEOTIDE SEQUENCE [LARGE SCALE GENOMIC DNA]</scope>
</reference>
<dbReference type="EMBL" id="LCIQ01000054">
    <property type="protein sequence ID" value="KKT58969.1"/>
    <property type="molecule type" value="Genomic_DNA"/>
</dbReference>
<keyword evidence="3" id="KW-0560">Oxidoreductase</keyword>
<dbReference type="PROSITE" id="PS51352">
    <property type="entry name" value="THIOREDOXIN_2"/>
    <property type="match status" value="1"/>
</dbReference>
<feature type="transmembrane region" description="Helical" evidence="6">
    <location>
        <begin position="9"/>
        <end position="29"/>
    </location>
</feature>
<protein>
    <recommendedName>
        <fullName evidence="7">Thioredoxin domain-containing protein</fullName>
    </recommendedName>
</protein>
<dbReference type="InterPro" id="IPR013766">
    <property type="entry name" value="Thioredoxin_domain"/>
</dbReference>
<keyword evidence="6" id="KW-0472">Membrane</keyword>
<dbReference type="Gene3D" id="3.40.30.10">
    <property type="entry name" value="Glutaredoxin"/>
    <property type="match status" value="1"/>
</dbReference>
<evidence type="ECO:0000256" key="2">
    <source>
        <dbReference type="ARBA" id="ARBA00022729"/>
    </source>
</evidence>
<name>A0A0G1LG12_9BACT</name>